<dbReference type="InterPro" id="IPR011990">
    <property type="entry name" value="TPR-like_helical_dom_sf"/>
</dbReference>
<comment type="caution">
    <text evidence="1">The sequence shown here is derived from an EMBL/GenBank/DDBJ whole genome shotgun (WGS) entry which is preliminary data.</text>
</comment>
<dbReference type="OrthoDB" id="10006270at2759"/>
<dbReference type="AlphaFoldDB" id="A0A8H3XKC1"/>
<accession>A0A8H3XKC1</accession>
<evidence type="ECO:0000313" key="2">
    <source>
        <dbReference type="Proteomes" id="UP000439903"/>
    </source>
</evidence>
<organism evidence="1 2">
    <name type="scientific">Gigaspora margarita</name>
    <dbReference type="NCBI Taxonomy" id="4874"/>
    <lineage>
        <taxon>Eukaryota</taxon>
        <taxon>Fungi</taxon>
        <taxon>Fungi incertae sedis</taxon>
        <taxon>Mucoromycota</taxon>
        <taxon>Glomeromycotina</taxon>
        <taxon>Glomeromycetes</taxon>
        <taxon>Diversisporales</taxon>
        <taxon>Gigasporaceae</taxon>
        <taxon>Gigaspora</taxon>
    </lineage>
</organism>
<dbReference type="EMBL" id="WTPW01000858">
    <property type="protein sequence ID" value="KAF0474117.1"/>
    <property type="molecule type" value="Genomic_DNA"/>
</dbReference>
<protein>
    <submittedName>
        <fullName evidence="1">ApcC hetero-tetramer Cut9-Hcn1</fullName>
    </submittedName>
</protein>
<reference evidence="1 2" key="1">
    <citation type="journal article" date="2019" name="Environ. Microbiol.">
        <title>At the nexus of three kingdoms: the genome of the mycorrhizal fungus Gigaspora margarita provides insights into plant, endobacterial and fungal interactions.</title>
        <authorList>
            <person name="Venice F."/>
            <person name="Ghignone S."/>
            <person name="Salvioli di Fossalunga A."/>
            <person name="Amselem J."/>
            <person name="Novero M."/>
            <person name="Xianan X."/>
            <person name="Sedzielewska Toro K."/>
            <person name="Morin E."/>
            <person name="Lipzen A."/>
            <person name="Grigoriev I.V."/>
            <person name="Henrissat B."/>
            <person name="Martin F.M."/>
            <person name="Bonfante P."/>
        </authorList>
    </citation>
    <scope>NUCLEOTIDE SEQUENCE [LARGE SCALE GENOMIC DNA]</scope>
    <source>
        <strain evidence="1 2">BEG34</strain>
    </source>
</reference>
<evidence type="ECO:0000313" key="1">
    <source>
        <dbReference type="EMBL" id="KAF0474117.1"/>
    </source>
</evidence>
<name>A0A8H3XKC1_GIGMA</name>
<gene>
    <name evidence="1" type="ORF">F8M41_024774</name>
</gene>
<sequence>MNYILNVDSKNAFKSRLTCLPIHILCLHELCEKNKLFLLAHELVEHSSDKGCYNLLIGQNGETRSEASTMYSHCGPTWIGFRHILAIESEHDQAITDYSTTADYIQGIVFICALL</sequence>
<dbReference type="Proteomes" id="UP000439903">
    <property type="component" value="Unassembled WGS sequence"/>
</dbReference>
<proteinExistence type="predicted"/>
<dbReference type="Gene3D" id="1.25.40.10">
    <property type="entry name" value="Tetratricopeptide repeat domain"/>
    <property type="match status" value="1"/>
</dbReference>
<keyword evidence="2" id="KW-1185">Reference proteome</keyword>